<dbReference type="Proteomes" id="UP000515591">
    <property type="component" value="Chromosome"/>
</dbReference>
<dbReference type="SUPFAM" id="SSF54909">
    <property type="entry name" value="Dimeric alpha+beta barrel"/>
    <property type="match status" value="1"/>
</dbReference>
<evidence type="ECO:0000313" key="7">
    <source>
        <dbReference type="Proteomes" id="UP001273935"/>
    </source>
</evidence>
<dbReference type="PANTHER" id="PTHR33336">
    <property type="entry name" value="QUINOL MONOOXYGENASE YGIN-RELATED"/>
    <property type="match status" value="1"/>
</dbReference>
<protein>
    <submittedName>
        <fullName evidence="4">Antibiotic biosynthesis monooxygenase</fullName>
    </submittedName>
    <submittedName>
        <fullName evidence="3">Quinol monooxygenase</fullName>
        <ecNumber evidence="3">1.-.-.-</ecNumber>
    </submittedName>
</protein>
<dbReference type="GO" id="GO:0005829">
    <property type="term" value="C:cytosol"/>
    <property type="evidence" value="ECO:0007669"/>
    <property type="project" value="TreeGrafter"/>
</dbReference>
<reference evidence="2 6" key="1">
    <citation type="submission" date="2019-12" db="EMBL/GenBank/DDBJ databases">
        <title>complete genome sequences of Pseudomonas otitidis str. WP8-S17-CRE-03 isolated from wastewater treatment plant effluent.</title>
        <authorList>
            <person name="Sekizuka T."/>
            <person name="Itokawa K."/>
            <person name="Yatsu K."/>
            <person name="Inamine Y."/>
            <person name="Kuroda M."/>
        </authorList>
    </citation>
    <scope>NUCLEOTIDE SEQUENCE [LARGE SCALE GENOMIC DNA]</scope>
    <source>
        <strain evidence="2 6">WP8-S17-CRE-03</strain>
    </source>
</reference>
<dbReference type="Pfam" id="PF03992">
    <property type="entry name" value="ABM"/>
    <property type="match status" value="1"/>
</dbReference>
<dbReference type="InterPro" id="IPR050744">
    <property type="entry name" value="AI-2_Isomerase_LsrG"/>
</dbReference>
<evidence type="ECO:0000313" key="6">
    <source>
        <dbReference type="Proteomes" id="UP000515591"/>
    </source>
</evidence>
<dbReference type="Proteomes" id="UP000461288">
    <property type="component" value="Unassembled WGS sequence"/>
</dbReference>
<dbReference type="AlphaFoldDB" id="A0A1I0UAA3"/>
<evidence type="ECO:0000313" key="4">
    <source>
        <dbReference type="EMBL" id="MWK55450.1"/>
    </source>
</evidence>
<dbReference type="InterPro" id="IPR011008">
    <property type="entry name" value="Dimeric_a/b-barrel"/>
</dbReference>
<dbReference type="EMBL" id="JAWJUL010000028">
    <property type="protein sequence ID" value="MDV3439692.1"/>
    <property type="molecule type" value="Genomic_DNA"/>
</dbReference>
<dbReference type="EMBL" id="AP022213">
    <property type="protein sequence ID" value="BBT18985.1"/>
    <property type="molecule type" value="Genomic_DNA"/>
</dbReference>
<organism evidence="4 5">
    <name type="scientific">Metapseudomonas otitidis</name>
    <dbReference type="NCBI Taxonomy" id="319939"/>
    <lineage>
        <taxon>Bacteria</taxon>
        <taxon>Pseudomonadati</taxon>
        <taxon>Pseudomonadota</taxon>
        <taxon>Gammaproteobacteria</taxon>
        <taxon>Pseudomonadales</taxon>
        <taxon>Pseudomonadaceae</taxon>
        <taxon>Metapseudomonas</taxon>
    </lineage>
</organism>
<evidence type="ECO:0000313" key="5">
    <source>
        <dbReference type="Proteomes" id="UP000461288"/>
    </source>
</evidence>
<dbReference type="RefSeq" id="WP_044412996.1">
    <property type="nucleotide sequence ID" value="NZ_AP022213.1"/>
</dbReference>
<dbReference type="Proteomes" id="UP001273935">
    <property type="component" value="Unassembled WGS sequence"/>
</dbReference>
<dbReference type="STRING" id="319939.SAMN05216263_10973"/>
<evidence type="ECO:0000313" key="3">
    <source>
        <dbReference type="EMBL" id="MDV3439692.1"/>
    </source>
</evidence>
<dbReference type="EC" id="1.-.-.-" evidence="3"/>
<reference evidence="4 5" key="2">
    <citation type="submission" date="2019-12" db="EMBL/GenBank/DDBJ databases">
        <title>Draft genome sequence of Pseudomonas otitidis recovered from a chicken carcass.</title>
        <authorList>
            <person name="Vieira T.R."/>
            <person name="Oliviera E.F.C."/>
            <person name="Silva N.M.V."/>
            <person name="Sambrano G.E."/>
            <person name="Cibulski S.P."/>
            <person name="Cardoso M.R.I."/>
        </authorList>
    </citation>
    <scope>NUCLEOTIDE SEQUENCE [LARGE SCALE GENOMIC DNA]</scope>
    <source>
        <strain evidence="4 5">25_K</strain>
    </source>
</reference>
<proteinExistence type="predicted"/>
<dbReference type="PANTHER" id="PTHR33336:SF3">
    <property type="entry name" value="ABM DOMAIN-CONTAINING PROTEIN"/>
    <property type="match status" value="1"/>
</dbReference>
<reference evidence="3 7" key="3">
    <citation type="submission" date="2023-10" db="EMBL/GenBank/DDBJ databases">
        <title>Pseudomonas otitidis isolated from a paediatric patient with cystic fibrosis in Chile.</title>
        <authorList>
            <person name="Amsteins-Romero L."/>
            <person name="Opazo-Capurro A."/>
            <person name="Matus-Kohler M."/>
            <person name="Gonzalez-Rocha G."/>
        </authorList>
    </citation>
    <scope>NUCLEOTIDE SEQUENCE [LARGE SCALE GENOMIC DNA]</scope>
    <source>
        <strain evidence="3 7">P-714</strain>
    </source>
</reference>
<feature type="domain" description="ABM" evidence="1">
    <location>
        <begin position="5"/>
        <end position="97"/>
    </location>
</feature>
<name>A0A1I0UAA3_9GAMM</name>
<keyword evidence="3" id="KW-0560">Oxidoreductase</keyword>
<gene>
    <name evidence="4" type="ORF">GO594_05655</name>
    <name evidence="3" type="ORF">R0G64_09675</name>
    <name evidence="2" type="ORF">WP8S17C03_50340</name>
</gene>
<evidence type="ECO:0000313" key="2">
    <source>
        <dbReference type="EMBL" id="BBT18985.1"/>
    </source>
</evidence>
<dbReference type="InterPro" id="IPR007138">
    <property type="entry name" value="ABM_dom"/>
</dbReference>
<dbReference type="GO" id="GO:0004497">
    <property type="term" value="F:monooxygenase activity"/>
    <property type="evidence" value="ECO:0007669"/>
    <property type="project" value="UniProtKB-KW"/>
</dbReference>
<accession>A0A1I0UAA3</accession>
<keyword evidence="4" id="KW-0503">Monooxygenase</keyword>
<dbReference type="EMBL" id="WTFN01000009">
    <property type="protein sequence ID" value="MWK55450.1"/>
    <property type="molecule type" value="Genomic_DNA"/>
</dbReference>
<evidence type="ECO:0000259" key="1">
    <source>
        <dbReference type="PROSITE" id="PS51725"/>
    </source>
</evidence>
<sequence>MTSPLHLIAHIDAQPGQAEAVEAALRELVAASRSEPGCLQYDLHRDRADALRFVMLETWRDDAALAAHQATAHYRHFGDAHGSRLKGVTLTLLEHLA</sequence>
<dbReference type="Gene3D" id="3.30.70.100">
    <property type="match status" value="1"/>
</dbReference>
<dbReference type="PROSITE" id="PS51725">
    <property type="entry name" value="ABM"/>
    <property type="match status" value="1"/>
</dbReference>
<keyword evidence="7" id="KW-1185">Reference proteome</keyword>